<comment type="caution">
    <text evidence="1">The sequence shown here is derived from an EMBL/GenBank/DDBJ whole genome shotgun (WGS) entry which is preliminary data.</text>
</comment>
<dbReference type="Proteomes" id="UP000222944">
    <property type="component" value="Unassembled WGS sequence"/>
</dbReference>
<organism evidence="1 2">
    <name type="scientific">Bacillus thuringiensis</name>
    <dbReference type="NCBI Taxonomy" id="1428"/>
    <lineage>
        <taxon>Bacteria</taxon>
        <taxon>Bacillati</taxon>
        <taxon>Bacillota</taxon>
        <taxon>Bacilli</taxon>
        <taxon>Bacillales</taxon>
        <taxon>Bacillaceae</taxon>
        <taxon>Bacillus</taxon>
        <taxon>Bacillus cereus group</taxon>
    </lineage>
</organism>
<dbReference type="AlphaFoldDB" id="A0A9X7GKI0"/>
<sequence>MLVNIQPIPLFLLIHAIDYHEYREDSRFDNQYGEPVTFKHVRIEPYSHYNSNGTGDVKTYRAVLFIDAVNSKPNDGNLKEKSKVIYNGDEMIVGEVQTLFAIGERAHHWEVLLE</sequence>
<protein>
    <submittedName>
        <fullName evidence="1">Minor capsid protein</fullName>
    </submittedName>
</protein>
<evidence type="ECO:0000313" key="2">
    <source>
        <dbReference type="Proteomes" id="UP000222944"/>
    </source>
</evidence>
<evidence type="ECO:0000313" key="1">
    <source>
        <dbReference type="EMBL" id="PGH85772.1"/>
    </source>
</evidence>
<proteinExistence type="predicted"/>
<accession>A0A9X7GKI0</accession>
<name>A0A9X7GKI0_BACTU</name>
<dbReference type="EMBL" id="NUFN01000007">
    <property type="protein sequence ID" value="PGH85772.1"/>
    <property type="molecule type" value="Genomic_DNA"/>
</dbReference>
<dbReference type="Pfam" id="PF10665">
    <property type="entry name" value="Minor_capsid_1"/>
    <property type="match status" value="1"/>
</dbReference>
<gene>
    <name evidence="1" type="ORF">CN899_07990</name>
</gene>
<reference evidence="1 2" key="1">
    <citation type="submission" date="2017-09" db="EMBL/GenBank/DDBJ databases">
        <title>Large-scale bioinformatics analysis of Bacillus genomes uncovers conserved roles of natural products in bacterial physiology.</title>
        <authorList>
            <consortium name="Agbiome Team Llc"/>
            <person name="Bleich R.M."/>
            <person name="Grubbs K.J."/>
            <person name="Santa Maria K.C."/>
            <person name="Allen S.E."/>
            <person name="Farag S."/>
            <person name="Shank E.A."/>
            <person name="Bowers A."/>
        </authorList>
    </citation>
    <scope>NUCLEOTIDE SEQUENCE [LARGE SCALE GENOMIC DNA]</scope>
    <source>
        <strain evidence="1 2">AFS058004</strain>
    </source>
</reference>
<dbReference type="InterPro" id="IPR019612">
    <property type="entry name" value="Minor_capsid_put"/>
</dbReference>